<feature type="region of interest" description="Disordered" evidence="1">
    <location>
        <begin position="239"/>
        <end position="278"/>
    </location>
</feature>
<feature type="compositionally biased region" description="Polar residues" evidence="1">
    <location>
        <begin position="33"/>
        <end position="42"/>
    </location>
</feature>
<dbReference type="AlphaFoldDB" id="A0A1M5CV31"/>
<dbReference type="Gene3D" id="3.90.1530.10">
    <property type="entry name" value="Conserved hypothetical protein from pyrococcus furiosus pfu- 392566-001, ParB domain"/>
    <property type="match status" value="1"/>
</dbReference>
<feature type="compositionally biased region" description="Basic and acidic residues" evidence="1">
    <location>
        <begin position="57"/>
        <end position="66"/>
    </location>
</feature>
<dbReference type="InterPro" id="IPR036086">
    <property type="entry name" value="ParB/Sulfiredoxin_sf"/>
</dbReference>
<sequence>MRVRSGAGTAPATRRETGEQVAGQGARRGESGAGTNVESVPISSLVPADSPRTGGVDPEHVRRLADSDSPFPPIVVQQGTLRVIDGMHRLRASALRGDSHIQVRFFQGTNEDAFALAVRLNASHGLPLSRSDRVNAASRILVSHPQWSDRAIASVTGLGSKAVAALRRRSTDALPRLNSRTGRDGRVRPLDPAPGRRAAAELIAENPGASLREIAQRAGIAVATAKDVRERLRLGQDAVPLPRSGEQGHREAGGRRVPGPVARPPVRRGPDLDVLKNDPSLRYNEQGRAVLRLLGASAIGIEDWDRLIESVPAHCVDAVAEAARNCAERWRTFAVELERRRVAAARQRPDAGRAQEGATESCGEVRQEAVHTSWA</sequence>
<proteinExistence type="predicted"/>
<evidence type="ECO:0000313" key="4">
    <source>
        <dbReference type="Proteomes" id="UP000184501"/>
    </source>
</evidence>
<name>A0A1M5CV31_STRHI</name>
<feature type="region of interest" description="Disordered" evidence="1">
    <location>
        <begin position="1"/>
        <end position="72"/>
    </location>
</feature>
<dbReference type="InterPro" id="IPR003115">
    <property type="entry name" value="ParB_N"/>
</dbReference>
<dbReference type="STRING" id="2017.SAMN05444320_104181"/>
<evidence type="ECO:0000256" key="1">
    <source>
        <dbReference type="SAM" id="MobiDB-lite"/>
    </source>
</evidence>
<accession>A0A1M5CV31</accession>
<dbReference type="EMBL" id="FQVN01000004">
    <property type="protein sequence ID" value="SHF58574.1"/>
    <property type="molecule type" value="Genomic_DNA"/>
</dbReference>
<organism evidence="3 4">
    <name type="scientific">Streptoalloteichus hindustanus</name>
    <dbReference type="NCBI Taxonomy" id="2017"/>
    <lineage>
        <taxon>Bacteria</taxon>
        <taxon>Bacillati</taxon>
        <taxon>Actinomycetota</taxon>
        <taxon>Actinomycetes</taxon>
        <taxon>Pseudonocardiales</taxon>
        <taxon>Pseudonocardiaceae</taxon>
        <taxon>Streptoalloteichus</taxon>
    </lineage>
</organism>
<feature type="region of interest" description="Disordered" evidence="1">
    <location>
        <begin position="346"/>
        <end position="375"/>
    </location>
</feature>
<evidence type="ECO:0000313" key="3">
    <source>
        <dbReference type="EMBL" id="SHF58574.1"/>
    </source>
</evidence>
<evidence type="ECO:0000259" key="2">
    <source>
        <dbReference type="SMART" id="SM00470"/>
    </source>
</evidence>
<feature type="domain" description="ParB-like N-terminal" evidence="2">
    <location>
        <begin position="38"/>
        <end position="122"/>
    </location>
</feature>
<protein>
    <submittedName>
        <fullName evidence="3">Chromosome segregation protein Spo0J, contains ParB-like nuclease domain</fullName>
    </submittedName>
</protein>
<reference evidence="3 4" key="1">
    <citation type="submission" date="2016-11" db="EMBL/GenBank/DDBJ databases">
        <authorList>
            <person name="Jaros S."/>
            <person name="Januszkiewicz K."/>
            <person name="Wedrychowicz H."/>
        </authorList>
    </citation>
    <scope>NUCLEOTIDE SEQUENCE [LARGE SCALE GENOMIC DNA]</scope>
    <source>
        <strain evidence="3 4">DSM 44523</strain>
    </source>
</reference>
<dbReference type="SUPFAM" id="SSF110849">
    <property type="entry name" value="ParB/Sulfiredoxin"/>
    <property type="match status" value="1"/>
</dbReference>
<dbReference type="OrthoDB" id="3701787at2"/>
<dbReference type="Proteomes" id="UP000184501">
    <property type="component" value="Unassembled WGS sequence"/>
</dbReference>
<gene>
    <name evidence="3" type="ORF">SAMN05444320_104181</name>
</gene>
<dbReference type="SMART" id="SM00470">
    <property type="entry name" value="ParB"/>
    <property type="match status" value="1"/>
</dbReference>
<keyword evidence="4" id="KW-1185">Reference proteome</keyword>